<dbReference type="STRING" id="370622.LA66_05445"/>
<keyword evidence="8 10" id="KW-0460">Magnesium</keyword>
<reference evidence="11 12" key="1">
    <citation type="submission" date="2014-09" db="EMBL/GenBank/DDBJ databases">
        <title>Isolation and characterization of Aurantimonas altamirensis ON-56566 from clinical sample following a dog bite.</title>
        <authorList>
            <person name="Eshaghi A."/>
            <person name="Li A."/>
            <person name="Shahinas D."/>
            <person name="Bahn P."/>
            <person name="Kus J.V."/>
            <person name="Patel S.N."/>
        </authorList>
    </citation>
    <scope>NUCLEOTIDE SEQUENCE [LARGE SCALE GENOMIC DNA]</scope>
    <source>
        <strain evidence="11 12">ON-56566</strain>
    </source>
</reference>
<dbReference type="Gene3D" id="3.40.50.1000">
    <property type="entry name" value="HAD superfamily/HAD-like"/>
    <property type="match status" value="1"/>
</dbReference>
<dbReference type="HAMAP" id="MF_00495">
    <property type="entry name" value="GPH_hydrolase_bact"/>
    <property type="match status" value="1"/>
</dbReference>
<dbReference type="SUPFAM" id="SSF56784">
    <property type="entry name" value="HAD-like"/>
    <property type="match status" value="1"/>
</dbReference>
<evidence type="ECO:0000256" key="9">
    <source>
        <dbReference type="ARBA" id="ARBA00023277"/>
    </source>
</evidence>
<dbReference type="NCBIfam" id="TIGR01509">
    <property type="entry name" value="HAD-SF-IA-v3"/>
    <property type="match status" value="1"/>
</dbReference>
<gene>
    <name evidence="11" type="ORF">LA66_05445</name>
</gene>
<evidence type="ECO:0000256" key="10">
    <source>
        <dbReference type="HAMAP-Rule" id="MF_00495"/>
    </source>
</evidence>
<comment type="function">
    <text evidence="10">Specifically catalyzes the dephosphorylation of 2-phosphoglycolate. Is involved in the dissimilation of the intracellular 2-phosphoglycolate formed during the DNA repair of 3'-phosphoglycolate ends, a major class of DNA lesions induced by oxidative stress.</text>
</comment>
<sequence>MSDSPTWPKAILFDLDGTLVDSVPDIHAALNDTLASYGEPPFTLEAVTGFVGQGVPKLIERAYAALDKPIDPASRDKVVERFLSIYGPRATELTTLNAGASSIVRQLGDAGYGLGVVTNKPGSETATILSHFGLSDAMDIVIGGDAGPAKKPAPDLLLLACERLGVAPADTMFVGDSENDVAAAQAAGMAVAVLRGGYTSIPAEALGADYVLERLDQLPQAIMSIKAA</sequence>
<keyword evidence="9 10" id="KW-0119">Carbohydrate metabolism</keyword>
<dbReference type="Pfam" id="PF13419">
    <property type="entry name" value="HAD_2"/>
    <property type="match status" value="1"/>
</dbReference>
<comment type="similarity">
    <text evidence="4 10">Belongs to the HAD-like hydrolase superfamily. CbbY/CbbZ/Gph/YieH family.</text>
</comment>
<dbReference type="InterPro" id="IPR036412">
    <property type="entry name" value="HAD-like_sf"/>
</dbReference>
<comment type="pathway">
    <text evidence="3 10">Organic acid metabolism; glycolate biosynthesis; glycolate from 2-phosphoglycolate: step 1/1.</text>
</comment>
<evidence type="ECO:0000256" key="7">
    <source>
        <dbReference type="ARBA" id="ARBA00022801"/>
    </source>
</evidence>
<feature type="active site" description="Nucleophile" evidence="10">
    <location>
        <position position="14"/>
    </location>
</feature>
<evidence type="ECO:0000256" key="5">
    <source>
        <dbReference type="ARBA" id="ARBA00013078"/>
    </source>
</evidence>
<dbReference type="Gene3D" id="1.10.150.240">
    <property type="entry name" value="Putative phosphatase, domain 2"/>
    <property type="match status" value="1"/>
</dbReference>
<proteinExistence type="inferred from homology"/>
<dbReference type="SFLD" id="SFLDG01135">
    <property type="entry name" value="C1.5.6:_HAD__Beta-PGM__Phospha"/>
    <property type="match status" value="1"/>
</dbReference>
<feature type="binding site" evidence="10">
    <location>
        <position position="16"/>
    </location>
    <ligand>
        <name>Mg(2+)</name>
        <dbReference type="ChEBI" id="CHEBI:18420"/>
    </ligand>
</feature>
<dbReference type="InterPro" id="IPR037512">
    <property type="entry name" value="PGPase_prok"/>
</dbReference>
<evidence type="ECO:0000256" key="1">
    <source>
        <dbReference type="ARBA" id="ARBA00000830"/>
    </source>
</evidence>
<dbReference type="PRINTS" id="PR00413">
    <property type="entry name" value="HADHALOGNASE"/>
</dbReference>
<feature type="binding site" evidence="10">
    <location>
        <position position="14"/>
    </location>
    <ligand>
        <name>Mg(2+)</name>
        <dbReference type="ChEBI" id="CHEBI:18420"/>
    </ligand>
</feature>
<dbReference type="UniPathway" id="UPA00865">
    <property type="reaction ID" value="UER00834"/>
</dbReference>
<dbReference type="PANTHER" id="PTHR43434">
    <property type="entry name" value="PHOSPHOGLYCOLATE PHOSPHATASE"/>
    <property type="match status" value="1"/>
</dbReference>
<evidence type="ECO:0000256" key="4">
    <source>
        <dbReference type="ARBA" id="ARBA00006171"/>
    </source>
</evidence>
<keyword evidence="7 10" id="KW-0378">Hydrolase</keyword>
<protein>
    <recommendedName>
        <fullName evidence="5 10">Phosphoglycolate phosphatase</fullName>
        <shortName evidence="10">PGP</shortName>
        <shortName evidence="10">PGPase</shortName>
        <ecNumber evidence="5 10">3.1.3.18</ecNumber>
    </recommendedName>
</protein>
<evidence type="ECO:0000313" key="12">
    <source>
        <dbReference type="Proteomes" id="UP000030826"/>
    </source>
</evidence>
<dbReference type="Proteomes" id="UP000030826">
    <property type="component" value="Unassembled WGS sequence"/>
</dbReference>
<dbReference type="InterPro" id="IPR041492">
    <property type="entry name" value="HAD_2"/>
</dbReference>
<keyword evidence="6 10" id="KW-0479">Metal-binding</keyword>
<feature type="binding site" evidence="10">
    <location>
        <position position="176"/>
    </location>
    <ligand>
        <name>Mg(2+)</name>
        <dbReference type="ChEBI" id="CHEBI:18420"/>
    </ligand>
</feature>
<comment type="cofactor">
    <cofactor evidence="2 10">
        <name>Mg(2+)</name>
        <dbReference type="ChEBI" id="CHEBI:18420"/>
    </cofactor>
</comment>
<dbReference type="InterPro" id="IPR023198">
    <property type="entry name" value="PGP-like_dom2"/>
</dbReference>
<dbReference type="NCBIfam" id="TIGR01449">
    <property type="entry name" value="PGP_bact"/>
    <property type="match status" value="1"/>
</dbReference>
<dbReference type="SFLD" id="SFLDG01129">
    <property type="entry name" value="C1.5:_HAD__Beta-PGM__Phosphata"/>
    <property type="match status" value="1"/>
</dbReference>
<evidence type="ECO:0000256" key="3">
    <source>
        <dbReference type="ARBA" id="ARBA00004818"/>
    </source>
</evidence>
<dbReference type="EC" id="3.1.3.18" evidence="5 10"/>
<organism evidence="11 12">
    <name type="scientific">Aureimonas altamirensis</name>
    <dbReference type="NCBI Taxonomy" id="370622"/>
    <lineage>
        <taxon>Bacteria</taxon>
        <taxon>Pseudomonadati</taxon>
        <taxon>Pseudomonadota</taxon>
        <taxon>Alphaproteobacteria</taxon>
        <taxon>Hyphomicrobiales</taxon>
        <taxon>Aurantimonadaceae</taxon>
        <taxon>Aureimonas</taxon>
    </lineage>
</organism>
<dbReference type="InterPro" id="IPR050155">
    <property type="entry name" value="HAD-like_hydrolase_sf"/>
</dbReference>
<dbReference type="NCBIfam" id="TIGR01549">
    <property type="entry name" value="HAD-SF-IA-v1"/>
    <property type="match status" value="1"/>
</dbReference>
<dbReference type="GO" id="GO:0005975">
    <property type="term" value="P:carbohydrate metabolic process"/>
    <property type="evidence" value="ECO:0007669"/>
    <property type="project" value="InterPro"/>
</dbReference>
<dbReference type="GO" id="GO:0046872">
    <property type="term" value="F:metal ion binding"/>
    <property type="evidence" value="ECO:0007669"/>
    <property type="project" value="UniProtKB-KW"/>
</dbReference>
<dbReference type="PANTHER" id="PTHR43434:SF23">
    <property type="entry name" value="PHOSPHOGLYCOLATE PHOSPHATASE"/>
    <property type="match status" value="1"/>
</dbReference>
<dbReference type="GO" id="GO:0008967">
    <property type="term" value="F:phosphoglycolate phosphatase activity"/>
    <property type="evidence" value="ECO:0007669"/>
    <property type="project" value="UniProtKB-UniRule"/>
</dbReference>
<dbReference type="AlphaFoldDB" id="A0A0B1Q9K7"/>
<dbReference type="InterPro" id="IPR023214">
    <property type="entry name" value="HAD_sf"/>
</dbReference>
<comment type="caution">
    <text evidence="11">The sequence shown here is derived from an EMBL/GenBank/DDBJ whole genome shotgun (WGS) entry which is preliminary data.</text>
</comment>
<dbReference type="GO" id="GO:0046295">
    <property type="term" value="P:glycolate biosynthetic process"/>
    <property type="evidence" value="ECO:0007669"/>
    <property type="project" value="UniProtKB-UniRule"/>
</dbReference>
<evidence type="ECO:0000256" key="2">
    <source>
        <dbReference type="ARBA" id="ARBA00001946"/>
    </source>
</evidence>
<dbReference type="OrthoDB" id="9793014at2"/>
<accession>A0A0B1Q9K7</accession>
<evidence type="ECO:0000313" key="11">
    <source>
        <dbReference type="EMBL" id="KHJ56056.1"/>
    </source>
</evidence>
<evidence type="ECO:0000256" key="6">
    <source>
        <dbReference type="ARBA" id="ARBA00022723"/>
    </source>
</evidence>
<dbReference type="GO" id="GO:0006281">
    <property type="term" value="P:DNA repair"/>
    <property type="evidence" value="ECO:0007669"/>
    <property type="project" value="TreeGrafter"/>
</dbReference>
<comment type="catalytic activity">
    <reaction evidence="1 10">
        <text>2-phosphoglycolate + H2O = glycolate + phosphate</text>
        <dbReference type="Rhea" id="RHEA:14369"/>
        <dbReference type="ChEBI" id="CHEBI:15377"/>
        <dbReference type="ChEBI" id="CHEBI:29805"/>
        <dbReference type="ChEBI" id="CHEBI:43474"/>
        <dbReference type="ChEBI" id="CHEBI:58033"/>
        <dbReference type="EC" id="3.1.3.18"/>
    </reaction>
</comment>
<dbReference type="EMBL" id="JRFJ01000001">
    <property type="protein sequence ID" value="KHJ56056.1"/>
    <property type="molecule type" value="Genomic_DNA"/>
</dbReference>
<dbReference type="InterPro" id="IPR006439">
    <property type="entry name" value="HAD-SF_hydro_IA"/>
</dbReference>
<dbReference type="GO" id="GO:0005829">
    <property type="term" value="C:cytosol"/>
    <property type="evidence" value="ECO:0007669"/>
    <property type="project" value="TreeGrafter"/>
</dbReference>
<dbReference type="RefSeq" id="WP_039189378.1">
    <property type="nucleotide sequence ID" value="NZ_JRFJ01000001.1"/>
</dbReference>
<name>A0A0B1Q9K7_9HYPH</name>
<evidence type="ECO:0000256" key="8">
    <source>
        <dbReference type="ARBA" id="ARBA00022842"/>
    </source>
</evidence>
<dbReference type="SFLD" id="SFLDS00003">
    <property type="entry name" value="Haloacid_Dehalogenase"/>
    <property type="match status" value="1"/>
</dbReference>